<dbReference type="PROSITE" id="PS00379">
    <property type="entry name" value="CDP_ALCOHOL_P_TRANSF"/>
    <property type="match status" value="1"/>
</dbReference>
<evidence type="ECO:0000256" key="16">
    <source>
        <dbReference type="RuleBase" id="RU003750"/>
    </source>
</evidence>
<evidence type="ECO:0000256" key="11">
    <source>
        <dbReference type="ARBA" id="ARBA00023136"/>
    </source>
</evidence>
<dbReference type="Proteomes" id="UP000675880">
    <property type="component" value="Unassembled WGS sequence"/>
</dbReference>
<accession>A0ABN7LW32</accession>
<dbReference type="GO" id="GO:0008444">
    <property type="term" value="F:CDP-diacylglycerol-glycerol-3-phosphate 3-phosphatidyltransferase activity"/>
    <property type="evidence" value="ECO:0007669"/>
    <property type="project" value="UniProtKB-EC"/>
</dbReference>
<evidence type="ECO:0000256" key="13">
    <source>
        <dbReference type="ARBA" id="ARBA00023264"/>
    </source>
</evidence>
<organism evidence="18 19">
    <name type="scientific">Nitrospira defluvii</name>
    <dbReference type="NCBI Taxonomy" id="330214"/>
    <lineage>
        <taxon>Bacteria</taxon>
        <taxon>Pseudomonadati</taxon>
        <taxon>Nitrospirota</taxon>
        <taxon>Nitrospiria</taxon>
        <taxon>Nitrospirales</taxon>
        <taxon>Nitrospiraceae</taxon>
        <taxon>Nitrospira</taxon>
    </lineage>
</organism>
<dbReference type="Gene3D" id="1.20.120.1760">
    <property type="match status" value="1"/>
</dbReference>
<gene>
    <name evidence="18" type="primary">pgsA</name>
    <name evidence="18" type="ORF">NSPZN2_40341</name>
</gene>
<name>A0ABN7LW32_9BACT</name>
<dbReference type="NCBIfam" id="TIGR00560">
    <property type="entry name" value="pgsA"/>
    <property type="match status" value="1"/>
</dbReference>
<dbReference type="InterPro" id="IPR004570">
    <property type="entry name" value="Phosphatidylglycerol_P_synth"/>
</dbReference>
<feature type="transmembrane region" description="Helical" evidence="17">
    <location>
        <begin position="175"/>
        <end position="196"/>
    </location>
</feature>
<evidence type="ECO:0000313" key="18">
    <source>
        <dbReference type="EMBL" id="CAE6772164.1"/>
    </source>
</evidence>
<dbReference type="PANTHER" id="PTHR14269">
    <property type="entry name" value="CDP-DIACYLGLYCEROL--GLYCEROL-3-PHOSPHATE 3-PHOSPHATIDYLTRANSFERASE-RELATED"/>
    <property type="match status" value="1"/>
</dbReference>
<dbReference type="PIRSF" id="PIRSF000847">
    <property type="entry name" value="Phos_ph_gly_syn"/>
    <property type="match status" value="1"/>
</dbReference>
<evidence type="ECO:0000256" key="15">
    <source>
        <dbReference type="NCBIfam" id="TIGR00560"/>
    </source>
</evidence>
<reference evidence="18 19" key="1">
    <citation type="submission" date="2021-02" db="EMBL/GenBank/DDBJ databases">
        <authorList>
            <person name="Han P."/>
        </authorList>
    </citation>
    <scope>NUCLEOTIDE SEQUENCE [LARGE SCALE GENOMIC DNA]</scope>
    <source>
        <strain evidence="18">Candidatus Nitrospira sp. ZN2</strain>
    </source>
</reference>
<dbReference type="EC" id="2.7.8.5" evidence="4 15"/>
<evidence type="ECO:0000256" key="1">
    <source>
        <dbReference type="ARBA" id="ARBA00004141"/>
    </source>
</evidence>
<dbReference type="InterPro" id="IPR000462">
    <property type="entry name" value="CDP-OH_P_trans"/>
</dbReference>
<evidence type="ECO:0000256" key="6">
    <source>
        <dbReference type="ARBA" id="ARBA00022516"/>
    </source>
</evidence>
<keyword evidence="9 17" id="KW-1133">Transmembrane helix</keyword>
<comment type="caution">
    <text evidence="18">The sequence shown here is derived from an EMBL/GenBank/DDBJ whole genome shotgun (WGS) entry which is preliminary data.</text>
</comment>
<dbReference type="InterPro" id="IPR050324">
    <property type="entry name" value="CDP-alcohol_PTase-I"/>
</dbReference>
<keyword evidence="13" id="KW-1208">Phospholipid metabolism</keyword>
<protein>
    <recommendedName>
        <fullName evidence="5 15">CDP-diacylglycerol--glycerol-3-phosphate 3-phosphatidyltransferase</fullName>
        <ecNumber evidence="4 15">2.7.8.5</ecNumber>
    </recommendedName>
</protein>
<feature type="transmembrane region" description="Helical" evidence="17">
    <location>
        <begin position="50"/>
        <end position="71"/>
    </location>
</feature>
<comment type="similarity">
    <text evidence="3 16">Belongs to the CDP-alcohol phosphatidyltransferase class-I family.</text>
</comment>
<dbReference type="Pfam" id="PF01066">
    <property type="entry name" value="CDP-OH_P_transf"/>
    <property type="match status" value="1"/>
</dbReference>
<keyword evidence="19" id="KW-1185">Reference proteome</keyword>
<feature type="transmembrane region" description="Helical" evidence="17">
    <location>
        <begin position="21"/>
        <end position="44"/>
    </location>
</feature>
<evidence type="ECO:0000256" key="7">
    <source>
        <dbReference type="ARBA" id="ARBA00022679"/>
    </source>
</evidence>
<sequence length="204" mass="21859">MGESWKEAGLVLMRSAGQESNINLPNVLTLVRILLIPVFVMLLLDPTPDRSLAAAIVFVIAAVTDLLDGYVARKTGQITKLGRLLDPIADKLLVLSALILLVQVDRVTALVAILIIAREVAVTGLRAIAASEGMIMSAEVTGKYKMALQVVAIVLLLLEGTVVEMIGNLHLAGIVTLYLSLILGYVSGAQYVWSFWRQVGAKGL</sequence>
<evidence type="ECO:0000256" key="17">
    <source>
        <dbReference type="SAM" id="Phobius"/>
    </source>
</evidence>
<keyword evidence="10" id="KW-0443">Lipid metabolism</keyword>
<evidence type="ECO:0000313" key="19">
    <source>
        <dbReference type="Proteomes" id="UP000675880"/>
    </source>
</evidence>
<dbReference type="RefSeq" id="WP_213043173.1">
    <property type="nucleotide sequence ID" value="NZ_CAJNBJ010000017.1"/>
</dbReference>
<comment type="catalytic activity">
    <reaction evidence="14">
        <text>a CDP-1,2-diacyl-sn-glycerol + sn-glycerol 3-phosphate = a 1,2-diacyl-sn-glycero-3-phospho-(1'-sn-glycero-3'-phosphate) + CMP + H(+)</text>
        <dbReference type="Rhea" id="RHEA:12593"/>
        <dbReference type="ChEBI" id="CHEBI:15378"/>
        <dbReference type="ChEBI" id="CHEBI:57597"/>
        <dbReference type="ChEBI" id="CHEBI:58332"/>
        <dbReference type="ChEBI" id="CHEBI:60110"/>
        <dbReference type="ChEBI" id="CHEBI:60377"/>
        <dbReference type="EC" id="2.7.8.5"/>
    </reaction>
</comment>
<evidence type="ECO:0000256" key="4">
    <source>
        <dbReference type="ARBA" id="ARBA00013170"/>
    </source>
</evidence>
<keyword evidence="8 17" id="KW-0812">Transmembrane</keyword>
<dbReference type="PANTHER" id="PTHR14269:SF62">
    <property type="entry name" value="CDP-DIACYLGLYCEROL--GLYCEROL-3-PHOSPHATE 3-PHOSPHATIDYLTRANSFERASE 1, CHLOROPLASTIC"/>
    <property type="match status" value="1"/>
</dbReference>
<evidence type="ECO:0000256" key="9">
    <source>
        <dbReference type="ARBA" id="ARBA00022989"/>
    </source>
</evidence>
<keyword evidence="7 16" id="KW-0808">Transferase</keyword>
<comment type="subcellular location">
    <subcellularLocation>
        <location evidence="1">Membrane</location>
        <topology evidence="1">Multi-pass membrane protein</topology>
    </subcellularLocation>
</comment>
<keyword evidence="6" id="KW-0444">Lipid biosynthesis</keyword>
<keyword evidence="11 17" id="KW-0472">Membrane</keyword>
<evidence type="ECO:0000256" key="3">
    <source>
        <dbReference type="ARBA" id="ARBA00010441"/>
    </source>
</evidence>
<dbReference type="InterPro" id="IPR048254">
    <property type="entry name" value="CDP_ALCOHOL_P_TRANSF_CS"/>
</dbReference>
<feature type="transmembrane region" description="Helical" evidence="17">
    <location>
        <begin position="146"/>
        <end position="163"/>
    </location>
</feature>
<proteinExistence type="inferred from homology"/>
<comment type="pathway">
    <text evidence="2">Phospholipid metabolism; phosphatidylglycerol biosynthesis; phosphatidylglycerol from CDP-diacylglycerol: step 1/2.</text>
</comment>
<evidence type="ECO:0000256" key="12">
    <source>
        <dbReference type="ARBA" id="ARBA00023209"/>
    </source>
</evidence>
<feature type="transmembrane region" description="Helical" evidence="17">
    <location>
        <begin position="92"/>
        <end position="117"/>
    </location>
</feature>
<evidence type="ECO:0000256" key="10">
    <source>
        <dbReference type="ARBA" id="ARBA00023098"/>
    </source>
</evidence>
<evidence type="ECO:0000256" key="5">
    <source>
        <dbReference type="ARBA" id="ARBA00014944"/>
    </source>
</evidence>
<dbReference type="EMBL" id="CAJNBJ010000017">
    <property type="protein sequence ID" value="CAE6772164.1"/>
    <property type="molecule type" value="Genomic_DNA"/>
</dbReference>
<keyword evidence="12" id="KW-0594">Phospholipid biosynthesis</keyword>
<dbReference type="InterPro" id="IPR043130">
    <property type="entry name" value="CDP-OH_PTrfase_TM_dom"/>
</dbReference>
<evidence type="ECO:0000256" key="2">
    <source>
        <dbReference type="ARBA" id="ARBA00005042"/>
    </source>
</evidence>
<evidence type="ECO:0000256" key="14">
    <source>
        <dbReference type="ARBA" id="ARBA00048586"/>
    </source>
</evidence>
<evidence type="ECO:0000256" key="8">
    <source>
        <dbReference type="ARBA" id="ARBA00022692"/>
    </source>
</evidence>